<dbReference type="InterPro" id="IPR036259">
    <property type="entry name" value="MFS_trans_sf"/>
</dbReference>
<feature type="transmembrane region" description="Helical" evidence="1">
    <location>
        <begin position="109"/>
        <end position="130"/>
    </location>
</feature>
<gene>
    <name evidence="2" type="ORF">EVOR1521_LOCUS12291</name>
</gene>
<organism evidence="2 3">
    <name type="scientific">Effrenium voratum</name>
    <dbReference type="NCBI Taxonomy" id="2562239"/>
    <lineage>
        <taxon>Eukaryota</taxon>
        <taxon>Sar</taxon>
        <taxon>Alveolata</taxon>
        <taxon>Dinophyceae</taxon>
        <taxon>Suessiales</taxon>
        <taxon>Symbiodiniaceae</taxon>
        <taxon>Effrenium</taxon>
    </lineage>
</organism>
<dbReference type="Gene3D" id="1.20.1250.20">
    <property type="entry name" value="MFS general substrate transporter like domains"/>
    <property type="match status" value="1"/>
</dbReference>
<keyword evidence="3" id="KW-1185">Reference proteome</keyword>
<sequence>MAGAAEQRFLCLMILARSLSAAGLGLLVSASADLLYQLMRQRSSAQVHQRVQRALTNVATLSTLLDFFLAPAMGRYMDTVGRLATMMLALGCSAGVRLWLAAAPSLPVYLFYRVLVSVTGTAWFGASAAAMSDVFGRGTPGFAEASSRVRRFALVAMMAGTYSGRMIKAPRHAFAIVGLVQLLALSTVGCMKETLKAPAARPQGSFWSFFRQSQALLGFAVLNTAMELPGHVGNLSQVLRRQRFRHWTTAAESTHVLLLQVAAVVSTYLRPRVLELGFASAARLDCWCGALISLNSALAPAAVFLALNPVLACLQCGDLAVELCMEREAAALNLGTGALKAASANRGFVPALVMPRLYGALYSWRPEAPFLVASALSLLAAEVVGPWAFGKKGEKNRAPNAAGVFCGRFVGAASCAGGPLF</sequence>
<dbReference type="Proteomes" id="UP001178507">
    <property type="component" value="Unassembled WGS sequence"/>
</dbReference>
<keyword evidence="1" id="KW-0472">Membrane</keyword>
<keyword evidence="1" id="KW-1133">Transmembrane helix</keyword>
<protein>
    <submittedName>
        <fullName evidence="2">Uncharacterized protein</fullName>
    </submittedName>
</protein>
<dbReference type="AlphaFoldDB" id="A0AA36IFF7"/>
<keyword evidence="1" id="KW-0812">Transmembrane</keyword>
<dbReference type="SUPFAM" id="SSF103473">
    <property type="entry name" value="MFS general substrate transporter"/>
    <property type="match status" value="1"/>
</dbReference>
<feature type="transmembrane region" description="Helical" evidence="1">
    <location>
        <begin position="83"/>
        <end position="103"/>
    </location>
</feature>
<evidence type="ECO:0000256" key="1">
    <source>
        <dbReference type="SAM" id="Phobius"/>
    </source>
</evidence>
<feature type="transmembrane region" description="Helical" evidence="1">
    <location>
        <begin position="12"/>
        <end position="36"/>
    </location>
</feature>
<accession>A0AA36IFF7</accession>
<dbReference type="EMBL" id="CAUJNA010001280">
    <property type="protein sequence ID" value="CAJ1385750.1"/>
    <property type="molecule type" value="Genomic_DNA"/>
</dbReference>
<evidence type="ECO:0000313" key="3">
    <source>
        <dbReference type="Proteomes" id="UP001178507"/>
    </source>
</evidence>
<comment type="caution">
    <text evidence="2">The sequence shown here is derived from an EMBL/GenBank/DDBJ whole genome shotgun (WGS) entry which is preliminary data.</text>
</comment>
<name>A0AA36IFF7_9DINO</name>
<evidence type="ECO:0000313" key="2">
    <source>
        <dbReference type="EMBL" id="CAJ1385750.1"/>
    </source>
</evidence>
<reference evidence="2" key="1">
    <citation type="submission" date="2023-08" db="EMBL/GenBank/DDBJ databases">
        <authorList>
            <person name="Chen Y."/>
            <person name="Shah S."/>
            <person name="Dougan E. K."/>
            <person name="Thang M."/>
            <person name="Chan C."/>
        </authorList>
    </citation>
    <scope>NUCLEOTIDE SEQUENCE</scope>
</reference>
<proteinExistence type="predicted"/>